<evidence type="ECO:0000313" key="3">
    <source>
        <dbReference type="EMBL" id="WAQ92861.1"/>
    </source>
</evidence>
<organism evidence="3 4">
    <name type="scientific">Puccinia triticina</name>
    <dbReference type="NCBI Taxonomy" id="208348"/>
    <lineage>
        <taxon>Eukaryota</taxon>
        <taxon>Fungi</taxon>
        <taxon>Dikarya</taxon>
        <taxon>Basidiomycota</taxon>
        <taxon>Pucciniomycotina</taxon>
        <taxon>Pucciniomycetes</taxon>
        <taxon>Pucciniales</taxon>
        <taxon>Pucciniaceae</taxon>
        <taxon>Puccinia</taxon>
    </lineage>
</organism>
<name>A0ABY7D947_9BASI</name>
<dbReference type="Gene3D" id="1.20.5.170">
    <property type="match status" value="1"/>
</dbReference>
<gene>
    <name evidence="3" type="ORF">PtA15_17A343</name>
</gene>
<feature type="domain" description="BZIP" evidence="2">
    <location>
        <begin position="198"/>
        <end position="261"/>
    </location>
</feature>
<evidence type="ECO:0000259" key="2">
    <source>
        <dbReference type="PROSITE" id="PS50217"/>
    </source>
</evidence>
<evidence type="ECO:0000256" key="1">
    <source>
        <dbReference type="SAM" id="MobiDB-lite"/>
    </source>
</evidence>
<dbReference type="PROSITE" id="PS50217">
    <property type="entry name" value="BZIP"/>
    <property type="match status" value="1"/>
</dbReference>
<dbReference type="Pfam" id="PF07716">
    <property type="entry name" value="bZIP_2"/>
    <property type="match status" value="1"/>
</dbReference>
<dbReference type="Proteomes" id="UP001164743">
    <property type="component" value="Chromosome 17A"/>
</dbReference>
<accession>A0ABY7D947</accession>
<protein>
    <recommendedName>
        <fullName evidence="2">BZIP domain-containing protein</fullName>
    </recommendedName>
</protein>
<dbReference type="RefSeq" id="XP_053028416.1">
    <property type="nucleotide sequence ID" value="XM_053164450.1"/>
</dbReference>
<sequence length="264" mass="28921">MEFESSNPYFHYFDLANQLASPFEPALHQELLPHDRFEHEQPHLTLPTAIPFPHEPFNQLHQLAADHPTQSQQAAVEPETTGCSNLDPLLSSCTSIDCWIDFTGGESSSPSTASSSPGTTPSLSPTGSSDHPTSPTSGPGPTKPGLLQTAMHLKETARAGRLLIPPGGTLLTRPVLILILSPTLTDSTPTSGPRKKKSEARNEFLERNRLAASRSRAKKKSYQQFLEDQASRLEAEQARLNQIILDLVAEKEHLKRLVGHHHPS</sequence>
<dbReference type="GeneID" id="77805345"/>
<evidence type="ECO:0000313" key="4">
    <source>
        <dbReference type="Proteomes" id="UP001164743"/>
    </source>
</evidence>
<dbReference type="InterPro" id="IPR004827">
    <property type="entry name" value="bZIP"/>
</dbReference>
<dbReference type="CDD" id="cd14687">
    <property type="entry name" value="bZIP_ATF2"/>
    <property type="match status" value="1"/>
</dbReference>
<feature type="compositionally biased region" description="Basic and acidic residues" evidence="1">
    <location>
        <begin position="199"/>
        <end position="209"/>
    </location>
</feature>
<keyword evidence="4" id="KW-1185">Reference proteome</keyword>
<dbReference type="SMART" id="SM00338">
    <property type="entry name" value="BRLZ"/>
    <property type="match status" value="1"/>
</dbReference>
<dbReference type="EMBL" id="CP110437">
    <property type="protein sequence ID" value="WAQ92861.1"/>
    <property type="molecule type" value="Genomic_DNA"/>
</dbReference>
<feature type="region of interest" description="Disordered" evidence="1">
    <location>
        <begin position="106"/>
        <end position="146"/>
    </location>
</feature>
<reference evidence="3" key="1">
    <citation type="submission" date="2022-10" db="EMBL/GenBank/DDBJ databases">
        <title>Puccinia triticina Genome sequencing and assembly.</title>
        <authorList>
            <person name="Li C."/>
        </authorList>
    </citation>
    <scope>NUCLEOTIDE SEQUENCE</scope>
    <source>
        <strain evidence="3">Pt15</strain>
    </source>
</reference>
<dbReference type="SUPFAM" id="SSF57959">
    <property type="entry name" value="Leucine zipper domain"/>
    <property type="match status" value="1"/>
</dbReference>
<proteinExistence type="predicted"/>
<feature type="region of interest" description="Disordered" evidence="1">
    <location>
        <begin position="183"/>
        <end position="216"/>
    </location>
</feature>
<dbReference type="InterPro" id="IPR046347">
    <property type="entry name" value="bZIP_sf"/>
</dbReference>
<feature type="compositionally biased region" description="Low complexity" evidence="1">
    <location>
        <begin position="106"/>
        <end position="145"/>
    </location>
</feature>